<evidence type="ECO:0000256" key="3">
    <source>
        <dbReference type="ARBA" id="ARBA00022679"/>
    </source>
</evidence>
<dbReference type="Gene3D" id="3.40.640.10">
    <property type="entry name" value="Type I PLP-dependent aspartate aminotransferase-like (Major domain)"/>
    <property type="match status" value="1"/>
</dbReference>
<gene>
    <name evidence="10" type="ORF">CMV30_15430</name>
</gene>
<keyword evidence="3" id="KW-0808">Transferase</keyword>
<organism evidence="10 11">
    <name type="scientific">Nibricoccus aquaticus</name>
    <dbReference type="NCBI Taxonomy" id="2576891"/>
    <lineage>
        <taxon>Bacteria</taxon>
        <taxon>Pseudomonadati</taxon>
        <taxon>Verrucomicrobiota</taxon>
        <taxon>Opitutia</taxon>
        <taxon>Opitutales</taxon>
        <taxon>Opitutaceae</taxon>
        <taxon>Nibricoccus</taxon>
    </lineage>
</organism>
<keyword evidence="11" id="KW-1185">Reference proteome</keyword>
<dbReference type="RefSeq" id="WP_096056864.1">
    <property type="nucleotide sequence ID" value="NZ_CP023344.1"/>
</dbReference>
<dbReference type="InterPro" id="IPR015421">
    <property type="entry name" value="PyrdxlP-dep_Trfase_major"/>
</dbReference>
<dbReference type="GO" id="GO:0046872">
    <property type="term" value="F:metal ion binding"/>
    <property type="evidence" value="ECO:0007669"/>
    <property type="project" value="UniProtKB-KW"/>
</dbReference>
<feature type="domain" description="Aminotransferase class V" evidence="9">
    <location>
        <begin position="3"/>
        <end position="359"/>
    </location>
</feature>
<dbReference type="PIRSF" id="PIRSF005572">
    <property type="entry name" value="NifS"/>
    <property type="match status" value="1"/>
</dbReference>
<keyword evidence="4" id="KW-0479">Metal-binding</keyword>
<protein>
    <submittedName>
        <fullName evidence="10">Cysteine desulfurase</fullName>
    </submittedName>
</protein>
<name>A0A290Q9X4_9BACT</name>
<keyword evidence="7" id="KW-0411">Iron-sulfur</keyword>
<evidence type="ECO:0000256" key="2">
    <source>
        <dbReference type="ARBA" id="ARBA00006490"/>
    </source>
</evidence>
<evidence type="ECO:0000256" key="7">
    <source>
        <dbReference type="ARBA" id="ARBA00023014"/>
    </source>
</evidence>
<dbReference type="InterPro" id="IPR016454">
    <property type="entry name" value="Cysteine_dSase"/>
</dbReference>
<evidence type="ECO:0000256" key="6">
    <source>
        <dbReference type="ARBA" id="ARBA00023004"/>
    </source>
</evidence>
<dbReference type="AlphaFoldDB" id="A0A290Q9X4"/>
<dbReference type="SUPFAM" id="SSF53383">
    <property type="entry name" value="PLP-dependent transferases"/>
    <property type="match status" value="1"/>
</dbReference>
<dbReference type="PANTHER" id="PTHR11601">
    <property type="entry name" value="CYSTEINE DESULFURYLASE FAMILY MEMBER"/>
    <property type="match status" value="1"/>
</dbReference>
<evidence type="ECO:0000259" key="9">
    <source>
        <dbReference type="Pfam" id="PF00266"/>
    </source>
</evidence>
<comment type="catalytic activity">
    <reaction evidence="8">
        <text>(sulfur carrier)-H + L-cysteine = (sulfur carrier)-SH + L-alanine</text>
        <dbReference type="Rhea" id="RHEA:43892"/>
        <dbReference type="Rhea" id="RHEA-COMP:14737"/>
        <dbReference type="Rhea" id="RHEA-COMP:14739"/>
        <dbReference type="ChEBI" id="CHEBI:29917"/>
        <dbReference type="ChEBI" id="CHEBI:35235"/>
        <dbReference type="ChEBI" id="CHEBI:57972"/>
        <dbReference type="ChEBI" id="CHEBI:64428"/>
        <dbReference type="EC" id="2.8.1.7"/>
    </reaction>
</comment>
<proteinExistence type="inferred from homology"/>
<dbReference type="OrthoDB" id="9808002at2"/>
<comment type="cofactor">
    <cofactor evidence="1">
        <name>pyridoxal 5'-phosphate</name>
        <dbReference type="ChEBI" id="CHEBI:597326"/>
    </cofactor>
</comment>
<evidence type="ECO:0000256" key="5">
    <source>
        <dbReference type="ARBA" id="ARBA00022898"/>
    </source>
</evidence>
<dbReference type="InterPro" id="IPR000192">
    <property type="entry name" value="Aminotrans_V_dom"/>
</dbReference>
<dbReference type="InterPro" id="IPR015422">
    <property type="entry name" value="PyrdxlP-dep_Trfase_small"/>
</dbReference>
<sequence length="382" mass="41119">MPYFDHNATAPLAPIARETWLRLSDEAWHNPSSPTRDGARARLRLDAARERTAEFLGCPPARLLFNSGATEGAHTVFDHWARTLPPAARIALNPTEHPAVLEAARRHFPDRIDFLPLTPAGLIRLDALATLFSSDTPPSALAVMAANNETGVLQPWREIAALCAARHIPFLCDATQWLGKLPASGLGATGWLIASAHKFGGPKATGLLVFPDQSESFSAQSGGSQENAHRAGTEDVPSICALAAALADAEQTKVFLEESRLHLRNHFERAIVSAITGSRILCPDADRLWNTISLLLPHVENARWVAKLDKRGFQVSTGSACATGKAGPSHVLTALGLSIDESRRVIRISSGWDTTESDWHALLAALTEVATELIPPANVVKP</sequence>
<dbReference type="GO" id="GO:0031071">
    <property type="term" value="F:cysteine desulfurase activity"/>
    <property type="evidence" value="ECO:0007669"/>
    <property type="project" value="UniProtKB-EC"/>
</dbReference>
<reference evidence="10 11" key="1">
    <citation type="submission" date="2017-09" db="EMBL/GenBank/DDBJ databases">
        <title>Complete genome sequence of Verrucomicrobial strain HZ-65, isolated from freshwater.</title>
        <authorList>
            <person name="Choi A."/>
        </authorList>
    </citation>
    <scope>NUCLEOTIDE SEQUENCE [LARGE SCALE GENOMIC DNA]</scope>
    <source>
        <strain evidence="10 11">HZ-65</strain>
    </source>
</reference>
<dbReference type="GO" id="GO:0051536">
    <property type="term" value="F:iron-sulfur cluster binding"/>
    <property type="evidence" value="ECO:0007669"/>
    <property type="project" value="UniProtKB-KW"/>
</dbReference>
<comment type="similarity">
    <text evidence="2">Belongs to the class-V pyridoxal-phosphate-dependent aminotransferase family. NifS/IscS subfamily.</text>
</comment>
<dbReference type="PANTHER" id="PTHR11601:SF34">
    <property type="entry name" value="CYSTEINE DESULFURASE"/>
    <property type="match status" value="1"/>
</dbReference>
<evidence type="ECO:0000256" key="8">
    <source>
        <dbReference type="ARBA" id="ARBA00050776"/>
    </source>
</evidence>
<evidence type="ECO:0000313" key="11">
    <source>
        <dbReference type="Proteomes" id="UP000217265"/>
    </source>
</evidence>
<dbReference type="InterPro" id="IPR015424">
    <property type="entry name" value="PyrdxlP-dep_Trfase"/>
</dbReference>
<dbReference type="Proteomes" id="UP000217265">
    <property type="component" value="Chromosome"/>
</dbReference>
<dbReference type="EMBL" id="CP023344">
    <property type="protein sequence ID" value="ATC65233.1"/>
    <property type="molecule type" value="Genomic_DNA"/>
</dbReference>
<dbReference type="Gene3D" id="1.10.260.50">
    <property type="match status" value="1"/>
</dbReference>
<dbReference type="KEGG" id="vbh:CMV30_15430"/>
<accession>A0A290Q9X4</accession>
<dbReference type="Gene3D" id="3.90.1150.10">
    <property type="entry name" value="Aspartate Aminotransferase, domain 1"/>
    <property type="match status" value="1"/>
</dbReference>
<evidence type="ECO:0000256" key="4">
    <source>
        <dbReference type="ARBA" id="ARBA00022723"/>
    </source>
</evidence>
<keyword evidence="5" id="KW-0663">Pyridoxal phosphate</keyword>
<evidence type="ECO:0000256" key="1">
    <source>
        <dbReference type="ARBA" id="ARBA00001933"/>
    </source>
</evidence>
<keyword evidence="6" id="KW-0408">Iron</keyword>
<evidence type="ECO:0000313" key="10">
    <source>
        <dbReference type="EMBL" id="ATC65233.1"/>
    </source>
</evidence>
<dbReference type="Pfam" id="PF00266">
    <property type="entry name" value="Aminotran_5"/>
    <property type="match status" value="1"/>
</dbReference>